<organism evidence="1 2">
    <name type="scientific">Romanomermis culicivorax</name>
    <name type="common">Nematode worm</name>
    <dbReference type="NCBI Taxonomy" id="13658"/>
    <lineage>
        <taxon>Eukaryota</taxon>
        <taxon>Metazoa</taxon>
        <taxon>Ecdysozoa</taxon>
        <taxon>Nematoda</taxon>
        <taxon>Enoplea</taxon>
        <taxon>Dorylaimia</taxon>
        <taxon>Mermithida</taxon>
        <taxon>Mermithoidea</taxon>
        <taxon>Mermithidae</taxon>
        <taxon>Romanomermis</taxon>
    </lineage>
</organism>
<dbReference type="AlphaFoldDB" id="A0A915IT00"/>
<name>A0A915IT00_ROMCU</name>
<dbReference type="WBParaSite" id="nRc.2.0.1.t16941-RA">
    <property type="protein sequence ID" value="nRc.2.0.1.t16941-RA"/>
    <property type="gene ID" value="nRc.2.0.1.g16941"/>
</dbReference>
<sequence>MPDFAKEVRNQTRKNPLDVLDSHGIFGYWNNVIASGHPNDILVEMFQLEWTLFSMSADFEHLEQAFIHQMTPNESIS</sequence>
<dbReference type="Proteomes" id="UP000887565">
    <property type="component" value="Unplaced"/>
</dbReference>
<keyword evidence="1" id="KW-1185">Reference proteome</keyword>
<evidence type="ECO:0000313" key="2">
    <source>
        <dbReference type="WBParaSite" id="nRc.2.0.1.t16941-RA"/>
    </source>
</evidence>
<proteinExistence type="predicted"/>
<reference evidence="2" key="1">
    <citation type="submission" date="2022-11" db="UniProtKB">
        <authorList>
            <consortium name="WormBaseParasite"/>
        </authorList>
    </citation>
    <scope>IDENTIFICATION</scope>
</reference>
<evidence type="ECO:0000313" key="1">
    <source>
        <dbReference type="Proteomes" id="UP000887565"/>
    </source>
</evidence>
<accession>A0A915IT00</accession>
<protein>
    <submittedName>
        <fullName evidence="2">Uncharacterized protein</fullName>
    </submittedName>
</protein>